<accession>A0AAN8WX83</accession>
<dbReference type="Proteomes" id="UP001381693">
    <property type="component" value="Unassembled WGS sequence"/>
</dbReference>
<dbReference type="CDD" id="cd00063">
    <property type="entry name" value="FN3"/>
    <property type="match status" value="3"/>
</dbReference>
<name>A0AAN8WX83_HALRR</name>
<reference evidence="3 4" key="1">
    <citation type="submission" date="2023-11" db="EMBL/GenBank/DDBJ databases">
        <title>Halocaridina rubra genome assembly.</title>
        <authorList>
            <person name="Smith C."/>
        </authorList>
    </citation>
    <scope>NUCLEOTIDE SEQUENCE [LARGE SCALE GENOMIC DNA]</scope>
    <source>
        <strain evidence="3">EP-1</strain>
        <tissue evidence="3">Whole</tissue>
    </source>
</reference>
<dbReference type="Pfam" id="PF00041">
    <property type="entry name" value="fn3"/>
    <property type="match status" value="3"/>
</dbReference>
<dbReference type="PANTHER" id="PTHR46708">
    <property type="entry name" value="TENASCIN"/>
    <property type="match status" value="1"/>
</dbReference>
<feature type="domain" description="Fibronectin type-III" evidence="2">
    <location>
        <begin position="194"/>
        <end position="284"/>
    </location>
</feature>
<dbReference type="PANTHER" id="PTHR46708:SF2">
    <property type="entry name" value="FIBRONECTIN TYPE-III DOMAIN-CONTAINING PROTEIN"/>
    <property type="match status" value="1"/>
</dbReference>
<dbReference type="AlphaFoldDB" id="A0AAN8WX83"/>
<dbReference type="EMBL" id="JAXCGZ010013380">
    <property type="protein sequence ID" value="KAK7072662.1"/>
    <property type="molecule type" value="Genomic_DNA"/>
</dbReference>
<dbReference type="InterPro" id="IPR003961">
    <property type="entry name" value="FN3_dom"/>
</dbReference>
<dbReference type="InterPro" id="IPR050991">
    <property type="entry name" value="ECM_Regulatory_Proteins"/>
</dbReference>
<keyword evidence="1" id="KW-0677">Repeat</keyword>
<keyword evidence="4" id="KW-1185">Reference proteome</keyword>
<protein>
    <recommendedName>
        <fullName evidence="2">Fibronectin type-III domain-containing protein</fullName>
    </recommendedName>
</protein>
<gene>
    <name evidence="3" type="ORF">SK128_000630</name>
</gene>
<dbReference type="PROSITE" id="PS50853">
    <property type="entry name" value="FN3"/>
    <property type="match status" value="3"/>
</dbReference>
<dbReference type="SMART" id="SM00060">
    <property type="entry name" value="FN3"/>
    <property type="match status" value="3"/>
</dbReference>
<evidence type="ECO:0000313" key="3">
    <source>
        <dbReference type="EMBL" id="KAK7072662.1"/>
    </source>
</evidence>
<feature type="domain" description="Fibronectin type-III" evidence="2">
    <location>
        <begin position="100"/>
        <end position="193"/>
    </location>
</feature>
<dbReference type="SUPFAM" id="SSF49265">
    <property type="entry name" value="Fibronectin type III"/>
    <property type="match status" value="2"/>
</dbReference>
<dbReference type="Gene3D" id="2.60.40.10">
    <property type="entry name" value="Immunoglobulins"/>
    <property type="match status" value="3"/>
</dbReference>
<evidence type="ECO:0000259" key="2">
    <source>
        <dbReference type="PROSITE" id="PS50853"/>
    </source>
</evidence>
<feature type="non-terminal residue" evidence="3">
    <location>
        <position position="1"/>
    </location>
</feature>
<organism evidence="3 4">
    <name type="scientific">Halocaridina rubra</name>
    <name type="common">Hawaiian red shrimp</name>
    <dbReference type="NCBI Taxonomy" id="373956"/>
    <lineage>
        <taxon>Eukaryota</taxon>
        <taxon>Metazoa</taxon>
        <taxon>Ecdysozoa</taxon>
        <taxon>Arthropoda</taxon>
        <taxon>Crustacea</taxon>
        <taxon>Multicrustacea</taxon>
        <taxon>Malacostraca</taxon>
        <taxon>Eumalacostraca</taxon>
        <taxon>Eucarida</taxon>
        <taxon>Decapoda</taxon>
        <taxon>Pleocyemata</taxon>
        <taxon>Caridea</taxon>
        <taxon>Atyoidea</taxon>
        <taxon>Atyidae</taxon>
        <taxon>Halocaridina</taxon>
    </lineage>
</organism>
<comment type="caution">
    <text evidence="3">The sequence shown here is derived from an EMBL/GenBank/DDBJ whole genome shotgun (WGS) entry which is preliminary data.</text>
</comment>
<sequence length="293" mass="31713">LEPPKGIVVDEAHTTSIKVTWSRPVAYGALCPLDNYNISWTPIDNSDAEGGSTVIQDENHEIRDLIPCTNYSINVQAINIAGSSNAATVNVSTQNEVLEPPKGIVVDEAHTTSIKVTWSRPVAYGALCPLDNYNISWTPIDNSDAEGGSTVIQDENHEIRDLIPCTNYSINVQAINIAGSSNAATVNVSTQNEGDFNENETQTTSIKVTWSRPTEHGPLCPLEKYNILWVPNDGEGSAELGPKEEVYNITNLVPCTAYTIHIQALNTAGSSITTITDVQTVTENKLFLKGIFA</sequence>
<feature type="domain" description="Fibronectin type-III" evidence="2">
    <location>
        <begin position="3"/>
        <end position="96"/>
    </location>
</feature>
<proteinExistence type="predicted"/>
<evidence type="ECO:0000256" key="1">
    <source>
        <dbReference type="ARBA" id="ARBA00022737"/>
    </source>
</evidence>
<dbReference type="InterPro" id="IPR013783">
    <property type="entry name" value="Ig-like_fold"/>
</dbReference>
<dbReference type="InterPro" id="IPR036116">
    <property type="entry name" value="FN3_sf"/>
</dbReference>
<evidence type="ECO:0000313" key="4">
    <source>
        <dbReference type="Proteomes" id="UP001381693"/>
    </source>
</evidence>